<reference evidence="3" key="1">
    <citation type="submission" date="2009-12" db="EMBL/GenBank/DDBJ databases">
        <title>Complete sequence of Treponema azotonutricium strain ZAS-9.</title>
        <authorList>
            <person name="Tetu S.G."/>
            <person name="Matson E."/>
            <person name="Ren Q."/>
            <person name="Seshadri R."/>
            <person name="Elbourne L."/>
            <person name="Hassan K.A."/>
            <person name="Durkin A."/>
            <person name="Radune D."/>
            <person name="Mohamoud Y."/>
            <person name="Shay R."/>
            <person name="Jin S."/>
            <person name="Zhang X."/>
            <person name="Lucey K."/>
            <person name="Ballor N.R."/>
            <person name="Ottesen E."/>
            <person name="Rosenthal R."/>
            <person name="Allen A."/>
            <person name="Leadbetter J.R."/>
            <person name="Paulsen I.T."/>
        </authorList>
    </citation>
    <scope>NUCLEOTIDE SEQUENCE [LARGE SCALE GENOMIC DNA]</scope>
    <source>
        <strain evidence="3">ATCC BAA-888 / DSM 13862 / ZAS-9</strain>
    </source>
</reference>
<dbReference type="AlphaFoldDB" id="F5YGA3"/>
<dbReference type="GO" id="GO:0050043">
    <property type="term" value="F:lactate racemase activity"/>
    <property type="evidence" value="ECO:0007669"/>
    <property type="project" value="InterPro"/>
</dbReference>
<dbReference type="EMBL" id="CP001841">
    <property type="protein sequence ID" value="AEF81411.1"/>
    <property type="molecule type" value="Genomic_DNA"/>
</dbReference>
<dbReference type="HOGENOM" id="CLU_055092_0_0_12"/>
<reference evidence="2 3" key="2">
    <citation type="journal article" date="2011" name="ISME J.">
        <title>RNA-seq reveals cooperative metabolic interactions between two termite-gut spirochete species in co-culture.</title>
        <authorList>
            <person name="Rosenthal A.Z."/>
            <person name="Matson E.G."/>
            <person name="Eldar A."/>
            <person name="Leadbetter J.R."/>
        </authorList>
    </citation>
    <scope>NUCLEOTIDE SEQUENCE [LARGE SCALE GENOMIC DNA]</scope>
    <source>
        <strain evidence="3">ATCC BAA-888 / DSM 13862 / ZAS-9</strain>
    </source>
</reference>
<dbReference type="eggNOG" id="COG2768">
    <property type="taxonomic scope" value="Bacteria"/>
</dbReference>
<evidence type="ECO:0000313" key="3">
    <source>
        <dbReference type="Proteomes" id="UP000009222"/>
    </source>
</evidence>
<evidence type="ECO:0000313" key="2">
    <source>
        <dbReference type="EMBL" id="AEF81411.1"/>
    </source>
</evidence>
<dbReference type="STRING" id="545695.TREAZ_3637"/>
<dbReference type="Proteomes" id="UP000009222">
    <property type="component" value="Chromosome"/>
</dbReference>
<name>F5YGA3_LEAAZ</name>
<gene>
    <name evidence="2" type="ordered locus">TREAZ_3637</name>
</gene>
<dbReference type="Gene3D" id="3.40.50.11440">
    <property type="match status" value="1"/>
</dbReference>
<keyword evidence="3" id="KW-1185">Reference proteome</keyword>
<dbReference type="OrthoDB" id="9788398at2"/>
<proteinExistence type="predicted"/>
<dbReference type="KEGG" id="taz:TREAZ_3637"/>
<dbReference type="InterPro" id="IPR018657">
    <property type="entry name" value="LarA-like_N"/>
</dbReference>
<dbReference type="InParanoid" id="F5YGA3"/>
<protein>
    <submittedName>
        <fullName evidence="2">Iron-sulfur cluster-binding protein</fullName>
    </submittedName>
</protein>
<organism evidence="2 3">
    <name type="scientific">Leadbettera azotonutricia (strain ATCC BAA-888 / DSM 13862 / ZAS-9)</name>
    <name type="common">Treponema azotonutricium</name>
    <dbReference type="NCBI Taxonomy" id="545695"/>
    <lineage>
        <taxon>Bacteria</taxon>
        <taxon>Pseudomonadati</taxon>
        <taxon>Spirochaetota</taxon>
        <taxon>Spirochaetia</taxon>
        <taxon>Spirochaetales</taxon>
        <taxon>Breznakiellaceae</taxon>
        <taxon>Leadbettera</taxon>
    </lineage>
</organism>
<evidence type="ECO:0000259" key="1">
    <source>
        <dbReference type="Pfam" id="PF09861"/>
    </source>
</evidence>
<accession>F5YGA3</accession>
<sequence>MISMALLSLQLFDPYKIDVNRIPEAIFTELSQPCIAARIKPGMKVAITCGSQGISNIALITKNIVDFVKSKGAYLFIIPAMGSHGGATAEGQRALIEGYSVTEGFVGCPIVSSMETVVIGKSEEGHEVRIDRNAAEADAIIVSGRIKPHTDFRGTYESGLMKMMTIGLGKREGADICHEKGFGHMHHMVPLFARCILKNAPIALGLGIMENAYYETCKITALEPEEFEAQEPILLEEARSHLPIIQFDSTDVLVVDRIGKDISGDGMDPNITGASPCSPHITGGIKAQRTVILDLTTATHGAAFGIGATHTITRRLFNKIDYEATYINAITCTVLDFVRIPLILDTDREAIQLAVRTCNGIDKQQPRIVRVADRVHTHEIWISEGMKEEAEKNPHLEILSPPEACSFDKDGNLW</sequence>
<dbReference type="Pfam" id="PF09861">
    <property type="entry name" value="Lar_N"/>
    <property type="match status" value="1"/>
</dbReference>
<feature type="domain" description="LarA-like N-terminal" evidence="1">
    <location>
        <begin position="36"/>
        <end position="180"/>
    </location>
</feature>